<keyword evidence="2" id="KW-1185">Reference proteome</keyword>
<name>A0A316TP22_9BACT</name>
<accession>A0A316TP22</accession>
<dbReference type="AlphaFoldDB" id="A0A316TP22"/>
<organism evidence="1 2">
    <name type="scientific">Rhodohalobacter mucosus</name>
    <dbReference type="NCBI Taxonomy" id="2079485"/>
    <lineage>
        <taxon>Bacteria</taxon>
        <taxon>Pseudomonadati</taxon>
        <taxon>Balneolota</taxon>
        <taxon>Balneolia</taxon>
        <taxon>Balneolales</taxon>
        <taxon>Balneolaceae</taxon>
        <taxon>Rhodohalobacter</taxon>
    </lineage>
</organism>
<dbReference type="RefSeq" id="WP_109647156.1">
    <property type="nucleotide sequence ID" value="NZ_QGGB01000007.1"/>
</dbReference>
<proteinExistence type="predicted"/>
<reference evidence="1 2" key="1">
    <citation type="submission" date="2018-05" db="EMBL/GenBank/DDBJ databases">
        <title>Rhodohalobacter halophilus gen. nov., sp. nov., a moderately halophilic member of the family Balneolaceae.</title>
        <authorList>
            <person name="Liu Z.-W."/>
        </authorList>
    </citation>
    <scope>NUCLEOTIDE SEQUENCE [LARGE SCALE GENOMIC DNA]</scope>
    <source>
        <strain evidence="1 2">8A47</strain>
    </source>
</reference>
<sequence>MENKNLLESIEETDKILKYLKEPVMRSLYSLEEQQTEFLHQLYFEGSNNAELIDTFEVSNSEAATELRDTCLEHLSGILQSEHNISLTENKLKTLLHFYGEEFRKERQDALKNFMAKKSPSIYEGESVDLELDPEYRDQLIEADSQDELFILLVTLLSAMYVRGLSIWNPILKRNISKIGEGNKDEQSNLFTNIVLQALNEEENYPVSFILPNNDFEIKMHFDTVDKSIEFSAIKKDENESLKSLTITFHKEGASGKTFKMVNDKIRIPSEDLIVLIKEGYTPEFLFS</sequence>
<gene>
    <name evidence="1" type="ORF">DDZ15_11115</name>
</gene>
<evidence type="ECO:0000313" key="1">
    <source>
        <dbReference type="EMBL" id="PWN06363.1"/>
    </source>
</evidence>
<evidence type="ECO:0000313" key="2">
    <source>
        <dbReference type="Proteomes" id="UP000245533"/>
    </source>
</evidence>
<comment type="caution">
    <text evidence="1">The sequence shown here is derived from an EMBL/GenBank/DDBJ whole genome shotgun (WGS) entry which is preliminary data.</text>
</comment>
<protein>
    <submittedName>
        <fullName evidence="1">Uncharacterized protein</fullName>
    </submittedName>
</protein>
<dbReference type="EMBL" id="QGGB01000007">
    <property type="protein sequence ID" value="PWN06363.1"/>
    <property type="molecule type" value="Genomic_DNA"/>
</dbReference>
<dbReference type="Proteomes" id="UP000245533">
    <property type="component" value="Unassembled WGS sequence"/>
</dbReference>